<evidence type="ECO:0000313" key="3">
    <source>
        <dbReference type="Proteomes" id="UP000196710"/>
    </source>
</evidence>
<feature type="transmembrane region" description="Helical" evidence="1">
    <location>
        <begin position="37"/>
        <end position="61"/>
    </location>
</feature>
<accession>A0ABN5A280</accession>
<organism evidence="2 3">
    <name type="scientific">Acutalibacter muris</name>
    <dbReference type="NCBI Taxonomy" id="1796620"/>
    <lineage>
        <taxon>Bacteria</taxon>
        <taxon>Bacillati</taxon>
        <taxon>Bacillota</taxon>
        <taxon>Clostridia</taxon>
        <taxon>Eubacteriales</taxon>
        <taxon>Acutalibacteraceae</taxon>
        <taxon>Acutalibacter</taxon>
    </lineage>
</organism>
<feature type="transmembrane region" description="Helical" evidence="1">
    <location>
        <begin position="6"/>
        <end position="25"/>
    </location>
</feature>
<dbReference type="Proteomes" id="UP000196710">
    <property type="component" value="Chromosome"/>
</dbReference>
<keyword evidence="1" id="KW-0812">Transmembrane</keyword>
<keyword evidence="3" id="KW-1185">Reference proteome</keyword>
<keyword evidence="1" id="KW-1133">Transmembrane helix</keyword>
<sequence>MGLAYFSIFIVILGAAGIAVVLLKAAWEIWKKARFKILAIIPLLLGGFCAFFALYILAIILREGFYSF</sequence>
<name>A0ABN5A280_9FIRM</name>
<keyword evidence="1" id="KW-0472">Membrane</keyword>
<evidence type="ECO:0000256" key="1">
    <source>
        <dbReference type="SAM" id="Phobius"/>
    </source>
</evidence>
<dbReference type="EMBL" id="CP021422">
    <property type="protein sequence ID" value="ASB39541.1"/>
    <property type="molecule type" value="Genomic_DNA"/>
</dbReference>
<reference evidence="3" key="1">
    <citation type="submission" date="2017-05" db="EMBL/GenBank/DDBJ databases">
        <title>Improved OligoMM genomes.</title>
        <authorList>
            <person name="Garzetti D."/>
        </authorList>
    </citation>
    <scope>NUCLEOTIDE SEQUENCE [LARGE SCALE GENOMIC DNA]</scope>
    <source>
        <strain evidence="3">KB18</strain>
    </source>
</reference>
<protein>
    <submittedName>
        <fullName evidence="2">Uncharacterized protein</fullName>
    </submittedName>
</protein>
<gene>
    <name evidence="2" type="ORF">ADH66_02025</name>
</gene>
<proteinExistence type="predicted"/>
<evidence type="ECO:0000313" key="2">
    <source>
        <dbReference type="EMBL" id="ASB39541.1"/>
    </source>
</evidence>